<dbReference type="HOGENOM" id="CLU_035211_1_0_4"/>
<dbReference type="KEGG" id="har:HEAR0636"/>
<dbReference type="Gene3D" id="3.10.310.50">
    <property type="match status" value="1"/>
</dbReference>
<keyword evidence="1" id="KW-0812">Transmembrane</keyword>
<keyword evidence="2" id="KW-0732">Signal</keyword>
<dbReference type="OrthoDB" id="9810918at2"/>
<dbReference type="eggNOG" id="COG1512">
    <property type="taxonomic scope" value="Bacteria"/>
</dbReference>
<dbReference type="EMBL" id="CU207211">
    <property type="protein sequence ID" value="CAL60834.1"/>
    <property type="molecule type" value="Genomic_DNA"/>
</dbReference>
<dbReference type="Pfam" id="PF04536">
    <property type="entry name" value="TPM_phosphatase"/>
    <property type="match status" value="1"/>
</dbReference>
<keyword evidence="5" id="KW-1185">Reference proteome</keyword>
<dbReference type="InterPro" id="IPR007621">
    <property type="entry name" value="TPM_dom"/>
</dbReference>
<proteinExistence type="predicted"/>
<reference evidence="4 5" key="1">
    <citation type="journal article" date="2007" name="PLoS Genet.">
        <title>A tale of two oxidation states: bacterial colonization of arsenic-rich environments.</title>
        <authorList>
            <person name="Muller D."/>
            <person name="Medigue C."/>
            <person name="Koechler S."/>
            <person name="Barbe V."/>
            <person name="Barakat M."/>
            <person name="Talla E."/>
            <person name="Bonnefoy V."/>
            <person name="Krin E."/>
            <person name="Arsene-Ploetze F."/>
            <person name="Carapito C."/>
            <person name="Chandler M."/>
            <person name="Cournoyer B."/>
            <person name="Cruveiller S."/>
            <person name="Dossat C."/>
            <person name="Duval S."/>
            <person name="Heymann M."/>
            <person name="Leize E."/>
            <person name="Lieutaud A."/>
            <person name="Lievremont D."/>
            <person name="Makita Y."/>
            <person name="Mangenot S."/>
            <person name="Nitschke W."/>
            <person name="Ortet P."/>
            <person name="Perdrial N."/>
            <person name="Schoepp B."/>
            <person name="Siguier N."/>
            <person name="Simeonova D.D."/>
            <person name="Rouy Z."/>
            <person name="Segurens B."/>
            <person name="Turlin E."/>
            <person name="Vallenet D."/>
            <person name="Van Dorsselaer A."/>
            <person name="Weiss S."/>
            <person name="Weissenbach J."/>
            <person name="Lett M.C."/>
            <person name="Danchin A."/>
            <person name="Bertin P.N."/>
        </authorList>
    </citation>
    <scope>NUCLEOTIDE SEQUENCE [LARGE SCALE GENOMIC DNA]</scope>
    <source>
        <strain evidence="5">ULPAs1</strain>
    </source>
</reference>
<dbReference type="AlphaFoldDB" id="A4G2U7"/>
<evidence type="ECO:0000259" key="3">
    <source>
        <dbReference type="Pfam" id="PF04536"/>
    </source>
</evidence>
<organism evidence="4 5">
    <name type="scientific">Herminiimonas arsenicoxydans</name>
    <dbReference type="NCBI Taxonomy" id="204773"/>
    <lineage>
        <taxon>Bacteria</taxon>
        <taxon>Pseudomonadati</taxon>
        <taxon>Pseudomonadota</taxon>
        <taxon>Betaproteobacteria</taxon>
        <taxon>Burkholderiales</taxon>
        <taxon>Oxalobacteraceae</taxon>
        <taxon>Herminiimonas</taxon>
    </lineage>
</organism>
<dbReference type="Proteomes" id="UP000006697">
    <property type="component" value="Chromosome"/>
</dbReference>
<feature type="transmembrane region" description="Helical" evidence="1">
    <location>
        <begin position="182"/>
        <end position="200"/>
    </location>
</feature>
<name>A4G2U7_HERAR</name>
<sequence length="267" mass="27850">MKILRQLLACTLAFFCVLAGAQNLVAVPQLKERVTDLAGMLNAGQRTTLENVLADYETRTGSQIAVLLIDSTEPETIEQYSIRVADTWKLGRKGVDDGVILLIAKNNSTASGRMRIETGRGVQGVLTDAQSKRVLQDVIAPHFRQNDYYGGLASGISVITSLLDKEAFPEPAQGGKAQNNDGFGWGPFIFFAFLIVMTMLRSRGGGRRGHSSDGWGNSAGVILGGMIGNEIGRRSSGGGFGGFGGGGGGGFSGGGGGFDGGGASGNW</sequence>
<protein>
    <recommendedName>
        <fullName evidence="3">TPM domain-containing protein</fullName>
    </recommendedName>
</protein>
<evidence type="ECO:0000313" key="4">
    <source>
        <dbReference type="EMBL" id="CAL60834.1"/>
    </source>
</evidence>
<keyword evidence="1" id="KW-0472">Membrane</keyword>
<evidence type="ECO:0000313" key="5">
    <source>
        <dbReference type="Proteomes" id="UP000006697"/>
    </source>
</evidence>
<keyword evidence="1" id="KW-1133">Transmembrane helix</keyword>
<dbReference type="STRING" id="204773.HEAR0636"/>
<evidence type="ECO:0000256" key="2">
    <source>
        <dbReference type="SAM" id="SignalP"/>
    </source>
</evidence>
<accession>A4G2U7</accession>
<feature type="chain" id="PRO_5002669089" description="TPM domain-containing protein" evidence="2">
    <location>
        <begin position="22"/>
        <end position="267"/>
    </location>
</feature>
<feature type="domain" description="TPM" evidence="3">
    <location>
        <begin position="34"/>
        <end position="159"/>
    </location>
</feature>
<dbReference type="PANTHER" id="PTHR30373:SF2">
    <property type="entry name" value="UPF0603 PROTEIN YGCG"/>
    <property type="match status" value="1"/>
</dbReference>
<evidence type="ECO:0000256" key="1">
    <source>
        <dbReference type="SAM" id="Phobius"/>
    </source>
</evidence>
<gene>
    <name evidence="4" type="ordered locus">HEAR0636</name>
</gene>
<dbReference type="PANTHER" id="PTHR30373">
    <property type="entry name" value="UPF0603 PROTEIN YGCG"/>
    <property type="match status" value="1"/>
</dbReference>
<feature type="signal peptide" evidence="2">
    <location>
        <begin position="1"/>
        <end position="21"/>
    </location>
</feature>